<accession>A0AAW5N6R5</accession>
<feature type="signal peptide" evidence="1">
    <location>
        <begin position="1"/>
        <end position="20"/>
    </location>
</feature>
<evidence type="ECO:0000313" key="3">
    <source>
        <dbReference type="Proteomes" id="UP001204579"/>
    </source>
</evidence>
<keyword evidence="1" id="KW-0732">Signal</keyword>
<name>A0AAW5N6R5_9BACT</name>
<feature type="chain" id="PRO_5043711600" evidence="1">
    <location>
        <begin position="21"/>
        <end position="261"/>
    </location>
</feature>
<evidence type="ECO:0000313" key="2">
    <source>
        <dbReference type="EMBL" id="MCR8873199.1"/>
    </source>
</evidence>
<dbReference type="GeneID" id="82444485"/>
<protein>
    <submittedName>
        <fullName evidence="2">Uncharacterized protein</fullName>
    </submittedName>
</protein>
<comment type="caution">
    <text evidence="2">The sequence shown here is derived from an EMBL/GenBank/DDBJ whole genome shotgun (WGS) entry which is preliminary data.</text>
</comment>
<evidence type="ECO:0000256" key="1">
    <source>
        <dbReference type="SAM" id="SignalP"/>
    </source>
</evidence>
<gene>
    <name evidence="2" type="ORF">NW209_04035</name>
</gene>
<dbReference type="RefSeq" id="WP_018712064.1">
    <property type="nucleotide sequence ID" value="NZ_CALULB010000041.1"/>
</dbReference>
<sequence length="261" mass="28307">MKKTKLAVLFAALVSVLGFTSCLDSEGTSNYPQFQAAVTITGDALTGYTFLCDAGENIKLRPTTASASQLKLDGVKRAVMAFDLTEEQANVTQLQPNTTYTIVVNAAYSYGIPTYTMAVDTLSSQYQSAGNDSIAVKGKQIASADANSFYVKNGYMTFYPRFNYGTSPLYFGLYYDGEKDVDAAKGSLNMNLYFNNSVDGSYAMSSAASVISMKMPVELYSKFMQSGKDSIDVTLNLNASTNQSPLKCRMAVSDFMTPMAY</sequence>
<dbReference type="AlphaFoldDB" id="A0AAW5N6R5"/>
<reference evidence="2 3" key="1">
    <citation type="submission" date="2022-08" db="EMBL/GenBank/DDBJ databases">
        <authorList>
            <person name="Zeman M."/>
            <person name="Kubasova T."/>
        </authorList>
    </citation>
    <scope>NUCLEOTIDE SEQUENCE [LARGE SCALE GENOMIC DNA]</scope>
    <source>
        <strain evidence="2 3">ET62</strain>
    </source>
</reference>
<keyword evidence="3" id="KW-1185">Reference proteome</keyword>
<proteinExistence type="predicted"/>
<dbReference type="Proteomes" id="UP001204579">
    <property type="component" value="Unassembled WGS sequence"/>
</dbReference>
<dbReference type="PROSITE" id="PS51257">
    <property type="entry name" value="PROKAR_LIPOPROTEIN"/>
    <property type="match status" value="1"/>
</dbReference>
<organism evidence="2 3">
    <name type="scientific">Phocaeicola barnesiae</name>
    <dbReference type="NCBI Taxonomy" id="376804"/>
    <lineage>
        <taxon>Bacteria</taxon>
        <taxon>Pseudomonadati</taxon>
        <taxon>Bacteroidota</taxon>
        <taxon>Bacteroidia</taxon>
        <taxon>Bacteroidales</taxon>
        <taxon>Bacteroidaceae</taxon>
        <taxon>Phocaeicola</taxon>
    </lineage>
</organism>
<dbReference type="EMBL" id="JANRHJ010000003">
    <property type="protein sequence ID" value="MCR8873199.1"/>
    <property type="molecule type" value="Genomic_DNA"/>
</dbReference>